<evidence type="ECO:0000256" key="2">
    <source>
        <dbReference type="ARBA" id="ARBA00022980"/>
    </source>
</evidence>
<dbReference type="PANTHER" id="PTHR11205">
    <property type="entry name" value="RIBOSOMAL PROTEIN S7"/>
    <property type="match status" value="1"/>
</dbReference>
<keyword evidence="2" id="KW-0689">Ribosomal protein</keyword>
<evidence type="ECO:0000313" key="6">
    <source>
        <dbReference type="EMBL" id="KAL0063324.1"/>
    </source>
</evidence>
<organism evidence="6 7">
    <name type="scientific">Marasmius tenuissimus</name>
    <dbReference type="NCBI Taxonomy" id="585030"/>
    <lineage>
        <taxon>Eukaryota</taxon>
        <taxon>Fungi</taxon>
        <taxon>Dikarya</taxon>
        <taxon>Basidiomycota</taxon>
        <taxon>Agaricomycotina</taxon>
        <taxon>Agaricomycetes</taxon>
        <taxon>Agaricomycetidae</taxon>
        <taxon>Agaricales</taxon>
        <taxon>Marasmiineae</taxon>
        <taxon>Marasmiaceae</taxon>
        <taxon>Marasmius</taxon>
    </lineage>
</organism>
<dbReference type="InterPro" id="IPR000235">
    <property type="entry name" value="Ribosomal_uS7"/>
</dbReference>
<evidence type="ECO:0000256" key="1">
    <source>
        <dbReference type="ARBA" id="ARBA00007151"/>
    </source>
</evidence>
<feature type="region of interest" description="Disordered" evidence="4">
    <location>
        <begin position="13"/>
        <end position="53"/>
    </location>
</feature>
<dbReference type="Proteomes" id="UP001437256">
    <property type="component" value="Unassembled WGS sequence"/>
</dbReference>
<reference evidence="6 7" key="1">
    <citation type="submission" date="2024-05" db="EMBL/GenBank/DDBJ databases">
        <title>A draft genome resource for the thread blight pathogen Marasmius tenuissimus strain MS-2.</title>
        <authorList>
            <person name="Yulfo-Soto G.E."/>
            <person name="Baruah I.K."/>
            <person name="Amoako-Attah I."/>
            <person name="Bukari Y."/>
            <person name="Meinhardt L.W."/>
            <person name="Bailey B.A."/>
            <person name="Cohen S.P."/>
        </authorList>
    </citation>
    <scope>NUCLEOTIDE SEQUENCE [LARGE SCALE GENOMIC DNA]</scope>
    <source>
        <strain evidence="6 7">MS-2</strain>
    </source>
</reference>
<dbReference type="InterPro" id="IPR023798">
    <property type="entry name" value="Ribosomal_uS7_dom"/>
</dbReference>
<sequence>MLAATLRQAAKRAAVPCSRRLAPSPRHISVSHPRLDYRPPASRNETDAEQDALSAYEEHGVEDEGADIMEELEEAIEGTDELSNGSGNAEARNALASSADAIPETDYLELVFPSLQSKNKANLPPLMNIPPQEDPLLHFMTSRLMHHGERAKASRHISQMLLHIHAWTRAPPLPIVRQAMFKLSPAVRVIGHKHATKMIYKPVPLSEKQGIWYAMQWLIEATQKSRQGGPTIAERLAREIIMVIKGESETLKKKELFHKTALMNRGNIAIARN</sequence>
<dbReference type="Pfam" id="PF00177">
    <property type="entry name" value="Ribosomal_S7"/>
    <property type="match status" value="1"/>
</dbReference>
<name>A0ABR2ZR33_9AGAR</name>
<keyword evidence="3" id="KW-0687">Ribonucleoprotein</keyword>
<protein>
    <recommendedName>
        <fullName evidence="5">Small ribosomal subunit protein uS7 domain-containing protein</fullName>
    </recommendedName>
</protein>
<feature type="domain" description="Small ribosomal subunit protein uS7" evidence="5">
    <location>
        <begin position="125"/>
        <end position="265"/>
    </location>
</feature>
<comment type="caution">
    <text evidence="6">The sequence shown here is derived from an EMBL/GenBank/DDBJ whole genome shotgun (WGS) entry which is preliminary data.</text>
</comment>
<comment type="similarity">
    <text evidence="1">Belongs to the universal ribosomal protein uS7 family.</text>
</comment>
<dbReference type="SUPFAM" id="SSF47973">
    <property type="entry name" value="Ribosomal protein S7"/>
    <property type="match status" value="1"/>
</dbReference>
<dbReference type="InterPro" id="IPR036823">
    <property type="entry name" value="Ribosomal_uS7_dom_sf"/>
</dbReference>
<dbReference type="Gene3D" id="1.10.455.10">
    <property type="entry name" value="Ribosomal protein S7 domain"/>
    <property type="match status" value="1"/>
</dbReference>
<keyword evidence="7" id="KW-1185">Reference proteome</keyword>
<proteinExistence type="inferred from homology"/>
<dbReference type="EMBL" id="JBBXMP010000084">
    <property type="protein sequence ID" value="KAL0063324.1"/>
    <property type="molecule type" value="Genomic_DNA"/>
</dbReference>
<accession>A0ABR2ZR33</accession>
<gene>
    <name evidence="6" type="ORF">AAF712_009819</name>
</gene>
<evidence type="ECO:0000256" key="3">
    <source>
        <dbReference type="ARBA" id="ARBA00023274"/>
    </source>
</evidence>
<dbReference type="InterPro" id="IPR047988">
    <property type="entry name" value="Ribosomal_uS7m_fungi"/>
</dbReference>
<dbReference type="CDD" id="cd14868">
    <property type="entry name" value="uS7_Mitochondria_Fungi"/>
    <property type="match status" value="1"/>
</dbReference>
<evidence type="ECO:0000256" key="4">
    <source>
        <dbReference type="SAM" id="MobiDB-lite"/>
    </source>
</evidence>
<evidence type="ECO:0000259" key="5">
    <source>
        <dbReference type="Pfam" id="PF00177"/>
    </source>
</evidence>
<evidence type="ECO:0000313" key="7">
    <source>
        <dbReference type="Proteomes" id="UP001437256"/>
    </source>
</evidence>